<dbReference type="Gene3D" id="4.10.970.10">
    <property type="entry name" value="Ku70, bridge and pillars"/>
    <property type="match status" value="1"/>
</dbReference>
<dbReference type="GO" id="GO:0004386">
    <property type="term" value="F:helicase activity"/>
    <property type="evidence" value="ECO:0007669"/>
    <property type="project" value="UniProtKB-KW"/>
</dbReference>
<evidence type="ECO:0000256" key="5">
    <source>
        <dbReference type="ARBA" id="ARBA00022801"/>
    </source>
</evidence>
<dbReference type="SUPFAM" id="SSF100939">
    <property type="entry name" value="SPOC domain-like"/>
    <property type="match status" value="1"/>
</dbReference>
<dbReference type="GO" id="GO:0016787">
    <property type="term" value="F:hydrolase activity"/>
    <property type="evidence" value="ECO:0007669"/>
    <property type="project" value="UniProtKB-KW"/>
</dbReference>
<dbReference type="GO" id="GO:0043564">
    <property type="term" value="C:Ku70:Ku80 complex"/>
    <property type="evidence" value="ECO:0007669"/>
    <property type="project" value="InterPro"/>
</dbReference>
<keyword evidence="11" id="KW-0539">Nucleus</keyword>
<gene>
    <name evidence="13" type="ORF">ANANG_G00032600</name>
</gene>
<keyword evidence="10" id="KW-0234">DNA repair</keyword>
<dbReference type="Proteomes" id="UP001044222">
    <property type="component" value="Unassembled WGS sequence"/>
</dbReference>
<dbReference type="CDD" id="cd01458">
    <property type="entry name" value="vWA_ku"/>
    <property type="match status" value="1"/>
</dbReference>
<sequence>MAAWNAFYRNEDEEEVEEDGEDAKVDYKYSGRDSLVFLIDASKEMFIKGEDGEPTNFDMTMECVRSVYTSKIISSDRDLVALVFYGTEHSKNPKDSFKHVYVFHDLDSPGAKRVQEVDSLRGTKGRSDIKLRLSHKRLMIFTCRDSPHGGDGDLDKLARTKAADLKETGVVIDLIHLKKAGGFDVSLFFCDIMSPPEDDDELGLQVEPCGKLEDLQKRVRAKELKKRAQSRLNLWLGTVWPATKPPSVRLYRDSNEPVRTKTRLYHNNTGSLLLPSDTKRSQVYGSRQIVLEKEEVDELKKFDDPSLVLFGFKPMERLKLHHHIRPALFIYPEEEQIAGASRPELPSPAFSEELAQR</sequence>
<dbReference type="InterPro" id="IPR027388">
    <property type="entry name" value="Ku70_bridge/pillars_dom_sf"/>
</dbReference>
<dbReference type="GO" id="GO:0005524">
    <property type="term" value="F:ATP binding"/>
    <property type="evidence" value="ECO:0007669"/>
    <property type="project" value="UniProtKB-KW"/>
</dbReference>
<evidence type="ECO:0000256" key="8">
    <source>
        <dbReference type="ARBA" id="ARBA00023125"/>
    </source>
</evidence>
<dbReference type="InterPro" id="IPR006164">
    <property type="entry name" value="DNA_bd_Ku70/Ku80"/>
</dbReference>
<dbReference type="AlphaFoldDB" id="A0A9D3S3F2"/>
<evidence type="ECO:0000256" key="7">
    <source>
        <dbReference type="ARBA" id="ARBA00022840"/>
    </source>
</evidence>
<evidence type="ECO:0000313" key="13">
    <source>
        <dbReference type="EMBL" id="KAG5853979.1"/>
    </source>
</evidence>
<dbReference type="FunFam" id="4.10.970.10:FF:000001">
    <property type="entry name" value="X-ray repair cross-complementing protein 6 isoform X1"/>
    <property type="match status" value="1"/>
</dbReference>
<feature type="domain" description="Ku" evidence="12">
    <location>
        <begin position="270"/>
        <end position="356"/>
    </location>
</feature>
<comment type="subcellular location">
    <subcellularLocation>
        <location evidence="1">Nucleus</location>
    </subcellularLocation>
</comment>
<dbReference type="InterPro" id="IPR005161">
    <property type="entry name" value="Ku_N"/>
</dbReference>
<dbReference type="GO" id="GO:0000723">
    <property type="term" value="P:telomere maintenance"/>
    <property type="evidence" value="ECO:0007669"/>
    <property type="project" value="InterPro"/>
</dbReference>
<dbReference type="EMBL" id="JAFIRN010000002">
    <property type="protein sequence ID" value="KAG5853979.1"/>
    <property type="molecule type" value="Genomic_DNA"/>
</dbReference>
<keyword evidence="5" id="KW-0378">Hydrolase</keyword>
<protein>
    <recommendedName>
        <fullName evidence="12">Ku domain-containing protein</fullName>
    </recommendedName>
</protein>
<evidence type="ECO:0000256" key="11">
    <source>
        <dbReference type="ARBA" id="ARBA00023242"/>
    </source>
</evidence>
<comment type="caution">
    <text evidence="13">The sequence shown here is derived from an EMBL/GenBank/DDBJ whole genome shotgun (WGS) entry which is preliminary data.</text>
</comment>
<evidence type="ECO:0000256" key="3">
    <source>
        <dbReference type="ARBA" id="ARBA00022741"/>
    </source>
</evidence>
<dbReference type="SMART" id="SM00559">
    <property type="entry name" value="Ku78"/>
    <property type="match status" value="1"/>
</dbReference>
<dbReference type="Pfam" id="PF02735">
    <property type="entry name" value="Ku"/>
    <property type="match status" value="1"/>
</dbReference>
<evidence type="ECO:0000259" key="12">
    <source>
        <dbReference type="SMART" id="SM00559"/>
    </source>
</evidence>
<dbReference type="Gene3D" id="3.40.50.410">
    <property type="entry name" value="von Willebrand factor, type A domain"/>
    <property type="match status" value="2"/>
</dbReference>
<name>A0A9D3S3F2_ANGAN</name>
<dbReference type="GO" id="GO:0003684">
    <property type="term" value="F:damaged DNA binding"/>
    <property type="evidence" value="ECO:0007669"/>
    <property type="project" value="InterPro"/>
</dbReference>
<keyword evidence="14" id="KW-1185">Reference proteome</keyword>
<evidence type="ECO:0000256" key="4">
    <source>
        <dbReference type="ARBA" id="ARBA00022763"/>
    </source>
</evidence>
<dbReference type="SUPFAM" id="SSF53300">
    <property type="entry name" value="vWA-like"/>
    <property type="match status" value="1"/>
</dbReference>
<proteinExistence type="inferred from homology"/>
<evidence type="ECO:0000256" key="6">
    <source>
        <dbReference type="ARBA" id="ARBA00022806"/>
    </source>
</evidence>
<keyword evidence="6" id="KW-0347">Helicase</keyword>
<evidence type="ECO:0000256" key="2">
    <source>
        <dbReference type="ARBA" id="ARBA00005240"/>
    </source>
</evidence>
<organism evidence="13 14">
    <name type="scientific">Anguilla anguilla</name>
    <name type="common">European freshwater eel</name>
    <name type="synonym">Muraena anguilla</name>
    <dbReference type="NCBI Taxonomy" id="7936"/>
    <lineage>
        <taxon>Eukaryota</taxon>
        <taxon>Metazoa</taxon>
        <taxon>Chordata</taxon>
        <taxon>Craniata</taxon>
        <taxon>Vertebrata</taxon>
        <taxon>Euteleostomi</taxon>
        <taxon>Actinopterygii</taxon>
        <taxon>Neopterygii</taxon>
        <taxon>Teleostei</taxon>
        <taxon>Anguilliformes</taxon>
        <taxon>Anguillidae</taxon>
        <taxon>Anguilla</taxon>
    </lineage>
</organism>
<dbReference type="PANTHER" id="PTHR12604:SF2">
    <property type="entry name" value="X-RAY REPAIR CROSS-COMPLEMENTING PROTEIN 6"/>
    <property type="match status" value="1"/>
</dbReference>
<keyword evidence="9" id="KW-0233">DNA recombination</keyword>
<keyword evidence="8" id="KW-0238">DNA-binding</keyword>
<dbReference type="GO" id="GO:0003690">
    <property type="term" value="F:double-stranded DNA binding"/>
    <property type="evidence" value="ECO:0007669"/>
    <property type="project" value="TreeGrafter"/>
</dbReference>
<dbReference type="Pfam" id="PF03731">
    <property type="entry name" value="Ku_N"/>
    <property type="match status" value="2"/>
</dbReference>
<evidence type="ECO:0000256" key="9">
    <source>
        <dbReference type="ARBA" id="ARBA00023172"/>
    </source>
</evidence>
<dbReference type="InterPro" id="IPR016194">
    <property type="entry name" value="SPOC-like_C_dom_sf"/>
</dbReference>
<evidence type="ECO:0000313" key="14">
    <source>
        <dbReference type="Proteomes" id="UP001044222"/>
    </source>
</evidence>
<dbReference type="GO" id="GO:0042162">
    <property type="term" value="F:telomeric DNA binding"/>
    <property type="evidence" value="ECO:0007669"/>
    <property type="project" value="InterPro"/>
</dbReference>
<keyword evidence="3" id="KW-0547">Nucleotide-binding</keyword>
<comment type="similarity">
    <text evidence="2">Belongs to the ku70 family.</text>
</comment>
<reference evidence="13" key="1">
    <citation type="submission" date="2021-01" db="EMBL/GenBank/DDBJ databases">
        <title>A chromosome-scale assembly of European eel, Anguilla anguilla.</title>
        <authorList>
            <person name="Henkel C."/>
            <person name="Jong-Raadsen S.A."/>
            <person name="Dufour S."/>
            <person name="Weltzien F.-A."/>
            <person name="Palstra A.P."/>
            <person name="Pelster B."/>
            <person name="Spaink H.P."/>
            <person name="Van Den Thillart G.E."/>
            <person name="Jansen H."/>
            <person name="Zahm M."/>
            <person name="Klopp C."/>
            <person name="Cedric C."/>
            <person name="Louis A."/>
            <person name="Berthelot C."/>
            <person name="Parey E."/>
            <person name="Roest Crollius H."/>
            <person name="Montfort J."/>
            <person name="Robinson-Rechavi M."/>
            <person name="Bucao C."/>
            <person name="Bouchez O."/>
            <person name="Gislard M."/>
            <person name="Lluch J."/>
            <person name="Milhes M."/>
            <person name="Lampietro C."/>
            <person name="Lopez Roques C."/>
            <person name="Donnadieu C."/>
            <person name="Braasch I."/>
            <person name="Desvignes T."/>
            <person name="Postlethwait J."/>
            <person name="Bobe J."/>
            <person name="Guiguen Y."/>
            <person name="Dirks R."/>
        </authorList>
    </citation>
    <scope>NUCLEOTIDE SEQUENCE</scope>
    <source>
        <strain evidence="13">Tag_6206</strain>
        <tissue evidence="13">Liver</tissue>
    </source>
</reference>
<keyword evidence="7" id="KW-0067">ATP-binding</keyword>
<accession>A0A9D3S3F2</accession>
<keyword evidence="4" id="KW-0227">DNA damage</keyword>
<dbReference type="PANTHER" id="PTHR12604">
    <property type="entry name" value="KU AUTOANTIGEN DNA HELICASE"/>
    <property type="match status" value="1"/>
</dbReference>
<dbReference type="NCBIfam" id="TIGR00578">
    <property type="entry name" value="ku70"/>
    <property type="match status" value="1"/>
</dbReference>
<dbReference type="InterPro" id="IPR006165">
    <property type="entry name" value="Ku70"/>
</dbReference>
<dbReference type="GO" id="GO:0006310">
    <property type="term" value="P:DNA recombination"/>
    <property type="evidence" value="ECO:0007669"/>
    <property type="project" value="UniProtKB-KW"/>
</dbReference>
<evidence type="ECO:0000256" key="1">
    <source>
        <dbReference type="ARBA" id="ARBA00004123"/>
    </source>
</evidence>
<evidence type="ECO:0000256" key="10">
    <source>
        <dbReference type="ARBA" id="ARBA00023204"/>
    </source>
</evidence>
<dbReference type="InterPro" id="IPR036465">
    <property type="entry name" value="vWFA_dom_sf"/>
</dbReference>
<dbReference type="GO" id="GO:0006303">
    <property type="term" value="P:double-strand break repair via nonhomologous end joining"/>
    <property type="evidence" value="ECO:0007669"/>
    <property type="project" value="InterPro"/>
</dbReference>